<dbReference type="OrthoDB" id="2456326at2"/>
<feature type="transmembrane region" description="Helical" evidence="1">
    <location>
        <begin position="6"/>
        <end position="25"/>
    </location>
</feature>
<gene>
    <name evidence="2" type="ORF">DEX24_07960</name>
</gene>
<organism evidence="2 3">
    <name type="scientific">Kurthia sibirica</name>
    <dbReference type="NCBI Taxonomy" id="202750"/>
    <lineage>
        <taxon>Bacteria</taxon>
        <taxon>Bacillati</taxon>
        <taxon>Bacillota</taxon>
        <taxon>Bacilli</taxon>
        <taxon>Bacillales</taxon>
        <taxon>Caryophanaceae</taxon>
        <taxon>Kurthia</taxon>
    </lineage>
</organism>
<proteinExistence type="predicted"/>
<evidence type="ECO:0000313" key="2">
    <source>
        <dbReference type="EMBL" id="PWI25533.1"/>
    </source>
</evidence>
<comment type="caution">
    <text evidence="2">The sequence shown here is derived from an EMBL/GenBank/DDBJ whole genome shotgun (WGS) entry which is preliminary data.</text>
</comment>
<dbReference type="AlphaFoldDB" id="A0A2U3ALV5"/>
<accession>A0A2U3ALV5</accession>
<keyword evidence="1" id="KW-0472">Membrane</keyword>
<name>A0A2U3ALV5_9BACL</name>
<evidence type="ECO:0008006" key="4">
    <source>
        <dbReference type="Google" id="ProtNLM"/>
    </source>
</evidence>
<sequence>METIVGIVIITMIFAVLLPLTFQLFDGVNNRQQAMHAMTSNYEALALSIQVPEQRAGMFIISGQRYHWAINQQQVCTSYENKIGVQKKCVIFKK</sequence>
<dbReference type="Proteomes" id="UP000245938">
    <property type="component" value="Unassembled WGS sequence"/>
</dbReference>
<keyword evidence="1" id="KW-1133">Transmembrane helix</keyword>
<evidence type="ECO:0000256" key="1">
    <source>
        <dbReference type="SAM" id="Phobius"/>
    </source>
</evidence>
<dbReference type="EMBL" id="QFVR01000008">
    <property type="protein sequence ID" value="PWI25533.1"/>
    <property type="molecule type" value="Genomic_DNA"/>
</dbReference>
<keyword evidence="3" id="KW-1185">Reference proteome</keyword>
<keyword evidence="1" id="KW-0812">Transmembrane</keyword>
<protein>
    <recommendedName>
        <fullName evidence="4">Competence protein ComG</fullName>
    </recommendedName>
</protein>
<evidence type="ECO:0000313" key="3">
    <source>
        <dbReference type="Proteomes" id="UP000245938"/>
    </source>
</evidence>
<reference evidence="2 3" key="1">
    <citation type="submission" date="2018-05" db="EMBL/GenBank/DDBJ databases">
        <title>Kurthia sibirica genome sequence.</title>
        <authorList>
            <person name="Maclea K.S."/>
            <person name="Goen A.E."/>
        </authorList>
    </citation>
    <scope>NUCLEOTIDE SEQUENCE [LARGE SCALE GENOMIC DNA]</scope>
    <source>
        <strain evidence="2 3">ATCC 49154</strain>
    </source>
</reference>
<dbReference type="RefSeq" id="WP_109305892.1">
    <property type="nucleotide sequence ID" value="NZ_BJUF01000017.1"/>
</dbReference>